<dbReference type="GO" id="GO:0003995">
    <property type="term" value="F:acyl-CoA dehydrogenase activity"/>
    <property type="evidence" value="ECO:0007669"/>
    <property type="project" value="TreeGrafter"/>
</dbReference>
<dbReference type="InterPro" id="IPR009100">
    <property type="entry name" value="AcylCoA_DH/oxidase_NM_dom_sf"/>
</dbReference>
<dbReference type="InterPro" id="IPR036250">
    <property type="entry name" value="AcylCo_DH-like_C"/>
</dbReference>
<name>A0A545ATN5_9ACTN</name>
<evidence type="ECO:0000256" key="1">
    <source>
        <dbReference type="ARBA" id="ARBA00001974"/>
    </source>
</evidence>
<dbReference type="Gene3D" id="1.20.140.10">
    <property type="entry name" value="Butyryl-CoA Dehydrogenase, subunit A, domain 3"/>
    <property type="match status" value="1"/>
</dbReference>
<keyword evidence="5" id="KW-0560">Oxidoreductase</keyword>
<comment type="similarity">
    <text evidence="2">Belongs to the acyl-CoA dehydrogenase family.</text>
</comment>
<comment type="cofactor">
    <cofactor evidence="1">
        <name>FAD</name>
        <dbReference type="ChEBI" id="CHEBI:57692"/>
    </cofactor>
</comment>
<evidence type="ECO:0000256" key="4">
    <source>
        <dbReference type="ARBA" id="ARBA00022827"/>
    </source>
</evidence>
<feature type="domain" description="Acyl-CoA dehydrogenase/oxidase C-terminal" evidence="6">
    <location>
        <begin position="229"/>
        <end position="359"/>
    </location>
</feature>
<dbReference type="Gene3D" id="1.10.540.10">
    <property type="entry name" value="Acyl-CoA dehydrogenase/oxidase, N-terminal domain"/>
    <property type="match status" value="1"/>
</dbReference>
<dbReference type="InterPro" id="IPR009075">
    <property type="entry name" value="AcylCo_DH/oxidase_C"/>
</dbReference>
<gene>
    <name evidence="8" type="ORF">FL583_12045</name>
</gene>
<dbReference type="CDD" id="cd00567">
    <property type="entry name" value="ACAD"/>
    <property type="match status" value="1"/>
</dbReference>
<dbReference type="AlphaFoldDB" id="A0A545ATN5"/>
<dbReference type="InParanoid" id="A0A545ATN5"/>
<dbReference type="FunCoup" id="A0A545ATN5">
    <property type="interactions" value="1"/>
</dbReference>
<dbReference type="PANTHER" id="PTHR43884:SF20">
    <property type="entry name" value="ACYL-COA DEHYDROGENASE FADE28"/>
    <property type="match status" value="1"/>
</dbReference>
<evidence type="ECO:0000259" key="6">
    <source>
        <dbReference type="Pfam" id="PF00441"/>
    </source>
</evidence>
<dbReference type="Pfam" id="PF02771">
    <property type="entry name" value="Acyl-CoA_dh_N"/>
    <property type="match status" value="1"/>
</dbReference>
<dbReference type="InterPro" id="IPR013786">
    <property type="entry name" value="AcylCoA_DH/ox_N"/>
</dbReference>
<dbReference type="PANTHER" id="PTHR43884">
    <property type="entry name" value="ACYL-COA DEHYDROGENASE"/>
    <property type="match status" value="1"/>
</dbReference>
<dbReference type="SUPFAM" id="SSF47203">
    <property type="entry name" value="Acyl-CoA dehydrogenase C-terminal domain-like"/>
    <property type="match status" value="1"/>
</dbReference>
<dbReference type="RefSeq" id="WP_142704681.1">
    <property type="nucleotide sequence ID" value="NZ_VIRS01000007.1"/>
</dbReference>
<evidence type="ECO:0000256" key="5">
    <source>
        <dbReference type="ARBA" id="ARBA00023002"/>
    </source>
</evidence>
<dbReference type="Gene3D" id="2.40.110.10">
    <property type="entry name" value="Butyryl-CoA Dehydrogenase, subunit A, domain 2"/>
    <property type="match status" value="1"/>
</dbReference>
<evidence type="ECO:0000259" key="7">
    <source>
        <dbReference type="Pfam" id="PF02771"/>
    </source>
</evidence>
<dbReference type="SUPFAM" id="SSF56645">
    <property type="entry name" value="Acyl-CoA dehydrogenase NM domain-like"/>
    <property type="match status" value="1"/>
</dbReference>
<accession>A0A545ATN5</accession>
<dbReference type="Proteomes" id="UP000317982">
    <property type="component" value="Unassembled WGS sequence"/>
</dbReference>
<organism evidence="8 9">
    <name type="scientific">Cryptosporangium phraense</name>
    <dbReference type="NCBI Taxonomy" id="2593070"/>
    <lineage>
        <taxon>Bacteria</taxon>
        <taxon>Bacillati</taxon>
        <taxon>Actinomycetota</taxon>
        <taxon>Actinomycetes</taxon>
        <taxon>Cryptosporangiales</taxon>
        <taxon>Cryptosporangiaceae</taxon>
        <taxon>Cryptosporangium</taxon>
    </lineage>
</organism>
<dbReference type="EMBL" id="VIRS01000007">
    <property type="protein sequence ID" value="TQS44699.1"/>
    <property type="molecule type" value="Genomic_DNA"/>
</dbReference>
<evidence type="ECO:0000313" key="8">
    <source>
        <dbReference type="EMBL" id="TQS44699.1"/>
    </source>
</evidence>
<keyword evidence="3" id="KW-0285">Flavoprotein</keyword>
<feature type="domain" description="Acyl-CoA dehydrogenase/oxidase N-terminal" evidence="7">
    <location>
        <begin position="6"/>
        <end position="116"/>
    </location>
</feature>
<keyword evidence="4" id="KW-0274">FAD</keyword>
<dbReference type="Pfam" id="PF00441">
    <property type="entry name" value="Acyl-CoA_dh_1"/>
    <property type="match status" value="1"/>
</dbReference>
<dbReference type="OrthoDB" id="4607453at2"/>
<evidence type="ECO:0000313" key="9">
    <source>
        <dbReference type="Proteomes" id="UP000317982"/>
    </source>
</evidence>
<protein>
    <submittedName>
        <fullName evidence="8">Acyl-CoA dehydrogenase</fullName>
    </submittedName>
</protein>
<proteinExistence type="inferred from homology"/>
<reference evidence="8 9" key="1">
    <citation type="submission" date="2019-07" db="EMBL/GenBank/DDBJ databases">
        <title>Cryptosporangium phraense sp. nov., isolated from plant litter.</title>
        <authorList>
            <person name="Suriyachadkun C."/>
        </authorList>
    </citation>
    <scope>NUCLEOTIDE SEQUENCE [LARGE SCALE GENOMIC DNA]</scope>
    <source>
        <strain evidence="8 9">A-T 5661</strain>
    </source>
</reference>
<evidence type="ECO:0000256" key="2">
    <source>
        <dbReference type="ARBA" id="ARBA00009347"/>
    </source>
</evidence>
<dbReference type="InterPro" id="IPR037069">
    <property type="entry name" value="AcylCoA_DH/ox_N_sf"/>
</dbReference>
<keyword evidence="9" id="KW-1185">Reference proteome</keyword>
<evidence type="ECO:0000256" key="3">
    <source>
        <dbReference type="ARBA" id="ARBA00022630"/>
    </source>
</evidence>
<dbReference type="InterPro" id="IPR046373">
    <property type="entry name" value="Acyl-CoA_Oxase/DH_mid-dom_sf"/>
</dbReference>
<dbReference type="GO" id="GO:0050660">
    <property type="term" value="F:flavin adenine dinucleotide binding"/>
    <property type="evidence" value="ECO:0007669"/>
    <property type="project" value="InterPro"/>
</dbReference>
<comment type="caution">
    <text evidence="8">The sequence shown here is derived from an EMBL/GenBank/DDBJ whole genome shotgun (WGS) entry which is preliminary data.</text>
</comment>
<sequence length="364" mass="38105">MRFGPSDDQQALADAVSSLVARRAAVTGLRDAIDAGYDRELWRTLGAQIGAAGLAIPEEYGGAGFTALETHVVLERLGAGLTPSPLFGSAVLGAGALLECAGPDERARLLPPIAAGTTIAALAWADARGRHRTDGPDVHATPTTSGWSLSGTATLVLDATDAGLLLVVASVPAGLGLFEVDPAAVTVTPTPALDPTLRFASVTLDRAPATLLGADAGAGLARLHDRAATAITALQVGACRAALDRTVAHLRTRTQFDRPLGSFQALKHRAAEMLVRVETARSMSWAAAWAAAYDPADLPFRAALAKAWCSDAFTYVTAEMVQLHGGTAITWEHDAHLYFKRAHATAQLFGTARDHRRRILTETA</sequence>